<comment type="caution">
    <text evidence="3">The sequence shown here is derived from an EMBL/GenBank/DDBJ whole genome shotgun (WGS) entry which is preliminary data.</text>
</comment>
<evidence type="ECO:0000313" key="3">
    <source>
        <dbReference type="EMBL" id="RID86211.1"/>
    </source>
</evidence>
<dbReference type="InterPro" id="IPR043168">
    <property type="entry name" value="DegV_C"/>
</dbReference>
<evidence type="ECO:0000256" key="1">
    <source>
        <dbReference type="ARBA" id="ARBA00003238"/>
    </source>
</evidence>
<keyword evidence="4" id="KW-1185">Reference proteome</keyword>
<keyword evidence="2" id="KW-0446">Lipid-binding</keyword>
<dbReference type="InterPro" id="IPR050270">
    <property type="entry name" value="DegV_domain_contain"/>
</dbReference>
<dbReference type="PANTHER" id="PTHR33434:SF3">
    <property type="entry name" value="DEGV DOMAIN-CONTAINING PROTEIN YITS"/>
    <property type="match status" value="1"/>
</dbReference>
<dbReference type="RefSeq" id="WP_119117148.1">
    <property type="nucleotide sequence ID" value="NZ_QWVS01000016.1"/>
</dbReference>
<evidence type="ECO:0000256" key="2">
    <source>
        <dbReference type="ARBA" id="ARBA00023121"/>
    </source>
</evidence>
<dbReference type="PROSITE" id="PS51482">
    <property type="entry name" value="DEGV"/>
    <property type="match status" value="1"/>
</dbReference>
<evidence type="ECO:0000313" key="4">
    <source>
        <dbReference type="Proteomes" id="UP000266016"/>
    </source>
</evidence>
<dbReference type="PANTHER" id="PTHR33434">
    <property type="entry name" value="DEGV DOMAIN-CONTAINING PROTEIN DR_1986-RELATED"/>
    <property type="match status" value="1"/>
</dbReference>
<protein>
    <submittedName>
        <fullName evidence="3">DegV family protein</fullName>
    </submittedName>
</protein>
<comment type="function">
    <text evidence="1">May bind long-chain fatty acids, such as palmitate, and may play a role in lipid transport or fatty acid metabolism.</text>
</comment>
<dbReference type="Gene3D" id="3.40.50.10170">
    <property type="match status" value="1"/>
</dbReference>
<dbReference type="SUPFAM" id="SSF82549">
    <property type="entry name" value="DAK1/DegV-like"/>
    <property type="match status" value="1"/>
</dbReference>
<dbReference type="GO" id="GO:0008289">
    <property type="term" value="F:lipid binding"/>
    <property type="evidence" value="ECO:0007669"/>
    <property type="project" value="UniProtKB-KW"/>
</dbReference>
<dbReference type="Pfam" id="PF02645">
    <property type="entry name" value="DegV"/>
    <property type="match status" value="1"/>
</dbReference>
<reference evidence="3 4" key="1">
    <citation type="submission" date="2018-08" db="EMBL/GenBank/DDBJ databases">
        <title>Bacillus jemisoniae sp. nov., Bacillus chryseoplanitiae sp. nov., Bacillus resnikiae sp. nov., and Bacillus frankliniae sp. nov., isolated from Viking spacecraft and associated surfaces.</title>
        <authorList>
            <person name="Seuylemezian A."/>
            <person name="Vaishampayan P."/>
        </authorList>
    </citation>
    <scope>NUCLEOTIDE SEQUENCE [LARGE SCALE GENOMIC DNA]</scope>
    <source>
        <strain evidence="3 4">MA001</strain>
    </source>
</reference>
<proteinExistence type="predicted"/>
<accession>A0A398B9Q5</accession>
<dbReference type="NCBIfam" id="TIGR00762">
    <property type="entry name" value="DegV"/>
    <property type="match status" value="1"/>
</dbReference>
<dbReference type="Proteomes" id="UP000266016">
    <property type="component" value="Unassembled WGS sequence"/>
</dbReference>
<gene>
    <name evidence="3" type="ORF">D1953_10585</name>
</gene>
<name>A0A398B9Q5_9BACI</name>
<dbReference type="Gene3D" id="3.30.1180.10">
    <property type="match status" value="1"/>
</dbReference>
<dbReference type="AlphaFoldDB" id="A0A398B9Q5"/>
<sequence>MAITILADSACDLPLSFYTENNVSFIPLLVNLEGKNYEDLQTITPKEVYNAMREGKAPKTSQPSPEYVIELFTQFAKEKRQGIYIAFSSQLSGTYQTAVMCRDQVKEQYPELDLEIIDTKCASLGAGLVVKSAVQLAAKGASKEEILEDIQFHIRHMEHLFTVDNLEYLARGGRISKASAFVGGLLNIKPLLHVEDGKLVPLEKVRGKKKLMKRILELMHERGQNLSEQSIAISHGDDEEAALEYKAAIQAEFGTEDVFINTVGATIGAHAGPGTIAIFFLNKTK</sequence>
<organism evidence="3 4">
    <name type="scientific">Peribacillus asahii</name>
    <dbReference type="NCBI Taxonomy" id="228899"/>
    <lineage>
        <taxon>Bacteria</taxon>
        <taxon>Bacillati</taxon>
        <taxon>Bacillota</taxon>
        <taxon>Bacilli</taxon>
        <taxon>Bacillales</taxon>
        <taxon>Bacillaceae</taxon>
        <taxon>Peribacillus</taxon>
    </lineage>
</organism>
<dbReference type="EMBL" id="QWVS01000016">
    <property type="protein sequence ID" value="RID86211.1"/>
    <property type="molecule type" value="Genomic_DNA"/>
</dbReference>
<dbReference type="InterPro" id="IPR003797">
    <property type="entry name" value="DegV"/>
</dbReference>